<keyword evidence="3" id="KW-0808">Transferase</keyword>
<evidence type="ECO:0000256" key="1">
    <source>
        <dbReference type="ARBA" id="ARBA00004752"/>
    </source>
</evidence>
<comment type="pathway">
    <text evidence="1 7">Cell wall biogenesis; peptidoglycan biosynthesis.</text>
</comment>
<reference evidence="10 11" key="1">
    <citation type="journal article" date="2014" name="Genome Announc.">
        <title>Complete Genome Sequence of Hyphomicrobium nitrativorans Strain NL23, a Denitrifying Bacterium Isolated from Biofilm of a Methanol-Fed Denitrification System Treating Seawater at the Montreal Biodome.</title>
        <authorList>
            <person name="Martineau C."/>
            <person name="Villeneuve C."/>
            <person name="Mauffrey F."/>
            <person name="Villemur R."/>
        </authorList>
    </citation>
    <scope>NUCLEOTIDE SEQUENCE [LARGE SCALE GENOMIC DNA]</scope>
    <source>
        <strain evidence="10">NL23</strain>
    </source>
</reference>
<dbReference type="InterPro" id="IPR005490">
    <property type="entry name" value="LD_TPept_cat_dom"/>
</dbReference>
<keyword evidence="6 7" id="KW-0961">Cell wall biogenesis/degradation</keyword>
<name>V5SDL3_9HYPH</name>
<keyword evidence="8" id="KW-0732">Signal</keyword>
<dbReference type="KEGG" id="hni:W911_09795"/>
<dbReference type="STRING" id="1029756.W911_09795"/>
<evidence type="ECO:0000256" key="6">
    <source>
        <dbReference type="ARBA" id="ARBA00023316"/>
    </source>
</evidence>
<feature type="domain" description="L,D-TPase catalytic" evidence="9">
    <location>
        <begin position="25"/>
        <end position="140"/>
    </location>
</feature>
<keyword evidence="5 7" id="KW-0573">Peptidoglycan synthesis</keyword>
<evidence type="ECO:0000313" key="11">
    <source>
        <dbReference type="Proteomes" id="UP000018542"/>
    </source>
</evidence>
<dbReference type="CDD" id="cd16913">
    <property type="entry name" value="YkuD_like"/>
    <property type="match status" value="1"/>
</dbReference>
<keyword evidence="4 7" id="KW-0133">Cell shape</keyword>
<accession>V5SDL3</accession>
<dbReference type="UniPathway" id="UPA00219"/>
<dbReference type="PANTHER" id="PTHR30582">
    <property type="entry name" value="L,D-TRANSPEPTIDASE"/>
    <property type="match status" value="1"/>
</dbReference>
<dbReference type="GO" id="GO:0071555">
    <property type="term" value="P:cell wall organization"/>
    <property type="evidence" value="ECO:0007669"/>
    <property type="project" value="UniProtKB-UniRule"/>
</dbReference>
<feature type="chain" id="PRO_5004740557" description="L,D-TPase catalytic domain-containing protein" evidence="8">
    <location>
        <begin position="24"/>
        <end position="141"/>
    </location>
</feature>
<dbReference type="Pfam" id="PF03734">
    <property type="entry name" value="YkuD"/>
    <property type="match status" value="1"/>
</dbReference>
<dbReference type="InterPro" id="IPR038063">
    <property type="entry name" value="Transpep_catalytic_dom"/>
</dbReference>
<evidence type="ECO:0000256" key="5">
    <source>
        <dbReference type="ARBA" id="ARBA00022984"/>
    </source>
</evidence>
<dbReference type="PANTHER" id="PTHR30582:SF2">
    <property type="entry name" value="L,D-TRANSPEPTIDASE YCIB-RELATED"/>
    <property type="match status" value="1"/>
</dbReference>
<sequence>MRLTFVAAAVLAAAALAPTAASAGVQARVSKSTQTMNVYVHGQLRHSWPVSTGRGRYATPSGSFRPQRLERRWFSTKYNNAPMHYAVFYHKGYAIHATNEVNRLGRPASRGCVRLLPRHASQFFELVRAHGFSRTRITIGN</sequence>
<dbReference type="GO" id="GO:0016740">
    <property type="term" value="F:transferase activity"/>
    <property type="evidence" value="ECO:0007669"/>
    <property type="project" value="UniProtKB-KW"/>
</dbReference>
<keyword evidence="11" id="KW-1185">Reference proteome</keyword>
<dbReference type="EMBL" id="CP006912">
    <property type="protein sequence ID" value="AHB48618.1"/>
    <property type="molecule type" value="Genomic_DNA"/>
</dbReference>
<gene>
    <name evidence="10" type="ORF">W911_09795</name>
</gene>
<dbReference type="PROSITE" id="PS52029">
    <property type="entry name" value="LD_TPASE"/>
    <property type="match status" value="1"/>
</dbReference>
<dbReference type="GO" id="GO:0005576">
    <property type="term" value="C:extracellular region"/>
    <property type="evidence" value="ECO:0007669"/>
    <property type="project" value="TreeGrafter"/>
</dbReference>
<evidence type="ECO:0000256" key="7">
    <source>
        <dbReference type="PROSITE-ProRule" id="PRU01373"/>
    </source>
</evidence>
<protein>
    <recommendedName>
        <fullName evidence="9">L,D-TPase catalytic domain-containing protein</fullName>
    </recommendedName>
</protein>
<feature type="active site" description="Nucleophile" evidence="7">
    <location>
        <position position="112"/>
    </location>
</feature>
<dbReference type="Proteomes" id="UP000018542">
    <property type="component" value="Chromosome"/>
</dbReference>
<dbReference type="RefSeq" id="WP_023787320.1">
    <property type="nucleotide sequence ID" value="NC_022997.1"/>
</dbReference>
<dbReference type="GO" id="GO:0071972">
    <property type="term" value="F:peptidoglycan L,D-transpeptidase activity"/>
    <property type="evidence" value="ECO:0007669"/>
    <property type="project" value="TreeGrafter"/>
</dbReference>
<dbReference type="HOGENOM" id="CLU_096102_1_0_5"/>
<dbReference type="PATRIC" id="fig|1029756.8.peg.2039"/>
<feature type="signal peptide" evidence="8">
    <location>
        <begin position="1"/>
        <end position="23"/>
    </location>
</feature>
<evidence type="ECO:0000313" key="10">
    <source>
        <dbReference type="EMBL" id="AHB48618.1"/>
    </source>
</evidence>
<evidence type="ECO:0000256" key="8">
    <source>
        <dbReference type="SAM" id="SignalP"/>
    </source>
</evidence>
<organism evidence="10 11">
    <name type="scientific">Hyphomicrobium nitrativorans NL23</name>
    <dbReference type="NCBI Taxonomy" id="1029756"/>
    <lineage>
        <taxon>Bacteria</taxon>
        <taxon>Pseudomonadati</taxon>
        <taxon>Pseudomonadota</taxon>
        <taxon>Alphaproteobacteria</taxon>
        <taxon>Hyphomicrobiales</taxon>
        <taxon>Hyphomicrobiaceae</taxon>
        <taxon>Hyphomicrobium</taxon>
    </lineage>
</organism>
<evidence type="ECO:0000256" key="3">
    <source>
        <dbReference type="ARBA" id="ARBA00022679"/>
    </source>
</evidence>
<feature type="active site" description="Proton donor/acceptor" evidence="7">
    <location>
        <position position="96"/>
    </location>
</feature>
<proteinExistence type="inferred from homology"/>
<evidence type="ECO:0000256" key="4">
    <source>
        <dbReference type="ARBA" id="ARBA00022960"/>
    </source>
</evidence>
<dbReference type="GO" id="GO:0018104">
    <property type="term" value="P:peptidoglycan-protein cross-linking"/>
    <property type="evidence" value="ECO:0007669"/>
    <property type="project" value="TreeGrafter"/>
</dbReference>
<dbReference type="SUPFAM" id="SSF141523">
    <property type="entry name" value="L,D-transpeptidase catalytic domain-like"/>
    <property type="match status" value="1"/>
</dbReference>
<evidence type="ECO:0000256" key="2">
    <source>
        <dbReference type="ARBA" id="ARBA00005992"/>
    </source>
</evidence>
<dbReference type="GO" id="GO:0008360">
    <property type="term" value="P:regulation of cell shape"/>
    <property type="evidence" value="ECO:0007669"/>
    <property type="project" value="UniProtKB-UniRule"/>
</dbReference>
<comment type="similarity">
    <text evidence="2">Belongs to the YkuD family.</text>
</comment>
<dbReference type="AlphaFoldDB" id="V5SDL3"/>
<dbReference type="InterPro" id="IPR050979">
    <property type="entry name" value="LD-transpeptidase"/>
</dbReference>
<dbReference type="OrthoDB" id="463216at2"/>
<evidence type="ECO:0000259" key="9">
    <source>
        <dbReference type="PROSITE" id="PS52029"/>
    </source>
</evidence>
<dbReference type="Gene3D" id="2.40.440.10">
    <property type="entry name" value="L,D-transpeptidase catalytic domain-like"/>
    <property type="match status" value="1"/>
</dbReference>